<keyword evidence="2 4" id="KW-0808">Transferase</keyword>
<protein>
    <recommendedName>
        <fullName evidence="4">Polyamine aminopropyltransferase</fullName>
    </recommendedName>
    <alternativeName>
        <fullName evidence="4">Putrescine aminopropyltransferase</fullName>
        <shortName evidence="4">PAPT</shortName>
    </alternativeName>
    <alternativeName>
        <fullName evidence="4">Spermidine synthase</fullName>
        <shortName evidence="4">SPDS</shortName>
        <shortName evidence="4">SPDSY</shortName>
        <ecNumber evidence="4">2.5.1.16</ecNumber>
    </alternativeName>
</protein>
<comment type="function">
    <text evidence="4">Catalyzes the irreversible transfer of a propylamine group from the amino donor S-adenosylmethioninamine (decarboxy-AdoMet) to putrescine (1,4-diaminobutane) to yield spermidine.</text>
</comment>
<feature type="binding site" evidence="4">
    <location>
        <begin position="137"/>
        <end position="138"/>
    </location>
    <ligand>
        <name>S-methyl-5'-thioadenosine</name>
        <dbReference type="ChEBI" id="CHEBI:17509"/>
    </ligand>
</feature>
<comment type="catalytic activity">
    <reaction evidence="4">
        <text>S-adenosyl 3-(methylsulfanyl)propylamine + putrescine = S-methyl-5'-thioadenosine + spermidine + H(+)</text>
        <dbReference type="Rhea" id="RHEA:12721"/>
        <dbReference type="ChEBI" id="CHEBI:15378"/>
        <dbReference type="ChEBI" id="CHEBI:17509"/>
        <dbReference type="ChEBI" id="CHEBI:57443"/>
        <dbReference type="ChEBI" id="CHEBI:57834"/>
        <dbReference type="ChEBI" id="CHEBI:326268"/>
        <dbReference type="EC" id="2.5.1.16"/>
    </reaction>
</comment>
<comment type="caution">
    <text evidence="7">The sequence shown here is derived from an EMBL/GenBank/DDBJ whole genome shotgun (WGS) entry which is preliminary data.</text>
</comment>
<dbReference type="AlphaFoldDB" id="A0A9D1JCT7"/>
<dbReference type="Gene3D" id="3.40.50.150">
    <property type="entry name" value="Vaccinia Virus protein VP39"/>
    <property type="match status" value="1"/>
</dbReference>
<feature type="binding site" evidence="4">
    <location>
        <position position="106"/>
    </location>
    <ligand>
        <name>S-methyl-5'-thioadenosine</name>
        <dbReference type="ChEBI" id="CHEBI:17509"/>
    </ligand>
</feature>
<keyword evidence="3 4" id="KW-0620">Polyamine biosynthesis</keyword>
<comment type="subunit">
    <text evidence="4">Homodimer or homotetramer.</text>
</comment>
<evidence type="ECO:0000313" key="8">
    <source>
        <dbReference type="Proteomes" id="UP000824201"/>
    </source>
</evidence>
<accession>A0A9D1JCT7</accession>
<evidence type="ECO:0000313" key="7">
    <source>
        <dbReference type="EMBL" id="HIR88498.1"/>
    </source>
</evidence>
<dbReference type="CDD" id="cd02440">
    <property type="entry name" value="AdoMet_MTases"/>
    <property type="match status" value="1"/>
</dbReference>
<name>A0A9D1JCT7_9FIRM</name>
<dbReference type="GO" id="GO:0008295">
    <property type="term" value="P:spermidine biosynthetic process"/>
    <property type="evidence" value="ECO:0007669"/>
    <property type="project" value="UniProtKB-UniRule"/>
</dbReference>
<dbReference type="InterPro" id="IPR029063">
    <property type="entry name" value="SAM-dependent_MTases_sf"/>
</dbReference>
<feature type="binding site" evidence="4">
    <location>
        <begin position="155"/>
        <end position="158"/>
    </location>
    <ligand>
        <name>spermidine</name>
        <dbReference type="ChEBI" id="CHEBI:57834"/>
    </ligand>
</feature>
<evidence type="ECO:0000256" key="1">
    <source>
        <dbReference type="ARBA" id="ARBA00007867"/>
    </source>
</evidence>
<gene>
    <name evidence="4 7" type="primary">speE</name>
    <name evidence="7" type="ORF">IAC96_06055</name>
</gene>
<reference evidence="7" key="1">
    <citation type="submission" date="2020-10" db="EMBL/GenBank/DDBJ databases">
        <authorList>
            <person name="Gilroy R."/>
        </authorList>
    </citation>
    <scope>NUCLEOTIDE SEQUENCE</scope>
    <source>
        <strain evidence="7">ChiW13-3771</strain>
    </source>
</reference>
<dbReference type="GO" id="GO:0005829">
    <property type="term" value="C:cytosol"/>
    <property type="evidence" value="ECO:0007669"/>
    <property type="project" value="TreeGrafter"/>
</dbReference>
<evidence type="ECO:0000256" key="2">
    <source>
        <dbReference type="ARBA" id="ARBA00022679"/>
    </source>
</evidence>
<feature type="binding site" evidence="4">
    <location>
        <position position="86"/>
    </location>
    <ligand>
        <name>spermidine</name>
        <dbReference type="ChEBI" id="CHEBI:57834"/>
    </ligand>
</feature>
<evidence type="ECO:0000256" key="4">
    <source>
        <dbReference type="HAMAP-Rule" id="MF_00198"/>
    </source>
</evidence>
<proteinExistence type="inferred from homology"/>
<dbReference type="Pfam" id="PF01564">
    <property type="entry name" value="Spermine_synth"/>
    <property type="match status" value="1"/>
</dbReference>
<dbReference type="InterPro" id="IPR035246">
    <property type="entry name" value="Spermidine_synt_N"/>
</dbReference>
<dbReference type="InterPro" id="IPR030374">
    <property type="entry name" value="PABS"/>
</dbReference>
<keyword evidence="4" id="KW-0745">Spermidine biosynthesis</keyword>
<dbReference type="SUPFAM" id="SSF53335">
    <property type="entry name" value="S-adenosyl-L-methionine-dependent methyltransferases"/>
    <property type="match status" value="1"/>
</dbReference>
<sequence>MQLWFSEMQTPNVKFSIRVDRQLYSGKSEFQRIDVFESPEFGRFLTLDGYMMLTEKDEFIYHEMITHVPMAVHPNVKRVLVIGAGDGGVIRELVRYPEIEQIDLVEIDELVVEVCKKYLPKTACRLDDERVSIYYEDGLRFIRSCEDKYDLIIVDSTDPFGPGEGLFTKEFYGNCYKALHEDGIMINQHESPFYEEDAAACQKAHKQIVQSFPISRIYQAHIPTYPSGHWLFGFASKKYHPLKDLQEARWNLRALHCKYYTTTLHKGAFYLPSYVEELLKDVE</sequence>
<dbReference type="Gene3D" id="2.30.140.10">
    <property type="entry name" value="Spermidine synthase, tetramerisation domain"/>
    <property type="match status" value="1"/>
</dbReference>
<feature type="binding site" evidence="4">
    <location>
        <position position="62"/>
    </location>
    <ligand>
        <name>spermidine</name>
        <dbReference type="ChEBI" id="CHEBI:57834"/>
    </ligand>
</feature>
<organism evidence="7 8">
    <name type="scientific">Candidatus Fimimorpha faecalis</name>
    <dbReference type="NCBI Taxonomy" id="2840824"/>
    <lineage>
        <taxon>Bacteria</taxon>
        <taxon>Bacillati</taxon>
        <taxon>Bacillota</taxon>
        <taxon>Clostridia</taxon>
        <taxon>Eubacteriales</taxon>
        <taxon>Candidatus Fimimorpha</taxon>
    </lineage>
</organism>
<comment type="pathway">
    <text evidence="4">Amine and polyamine biosynthesis; spermidine biosynthesis; spermidine from putrescine: step 1/1.</text>
</comment>
<dbReference type="EMBL" id="DVHN01000068">
    <property type="protein sequence ID" value="HIR88498.1"/>
    <property type="molecule type" value="Genomic_DNA"/>
</dbReference>
<dbReference type="Proteomes" id="UP000824201">
    <property type="component" value="Unassembled WGS sequence"/>
</dbReference>
<dbReference type="EC" id="2.5.1.16" evidence="4"/>
<feature type="active site" description="Proton acceptor" evidence="4 5">
    <location>
        <position position="155"/>
    </location>
</feature>
<evidence type="ECO:0000256" key="3">
    <source>
        <dbReference type="ARBA" id="ARBA00023115"/>
    </source>
</evidence>
<dbReference type="PANTHER" id="PTHR11558:SF11">
    <property type="entry name" value="SPERMIDINE SYNTHASE"/>
    <property type="match status" value="1"/>
</dbReference>
<reference evidence="7" key="2">
    <citation type="journal article" date="2021" name="PeerJ">
        <title>Extensive microbial diversity within the chicken gut microbiome revealed by metagenomics and culture.</title>
        <authorList>
            <person name="Gilroy R."/>
            <person name="Ravi A."/>
            <person name="Getino M."/>
            <person name="Pursley I."/>
            <person name="Horton D.L."/>
            <person name="Alikhan N.F."/>
            <person name="Baker D."/>
            <person name="Gharbi K."/>
            <person name="Hall N."/>
            <person name="Watson M."/>
            <person name="Adriaenssens E.M."/>
            <person name="Foster-Nyarko E."/>
            <person name="Jarju S."/>
            <person name="Secka A."/>
            <person name="Antonio M."/>
            <person name="Oren A."/>
            <person name="Chaudhuri R.R."/>
            <person name="La Ragione R."/>
            <person name="Hildebrand F."/>
            <person name="Pallen M.J."/>
        </authorList>
    </citation>
    <scope>NUCLEOTIDE SEQUENCE</scope>
    <source>
        <strain evidence="7">ChiW13-3771</strain>
    </source>
</reference>
<dbReference type="PANTHER" id="PTHR11558">
    <property type="entry name" value="SPERMIDINE/SPERMINE SYNTHASE"/>
    <property type="match status" value="1"/>
</dbReference>
<dbReference type="Pfam" id="PF17284">
    <property type="entry name" value="Spermine_synt_N"/>
    <property type="match status" value="1"/>
</dbReference>
<feature type="binding site" evidence="4">
    <location>
        <position position="31"/>
    </location>
    <ligand>
        <name>S-methyl-5'-thioadenosine</name>
        <dbReference type="ChEBI" id="CHEBI:17509"/>
    </ligand>
</feature>
<comment type="similarity">
    <text evidence="1 4">Belongs to the spermidine/spermine synthase family.</text>
</comment>
<dbReference type="NCBIfam" id="NF002010">
    <property type="entry name" value="PRK00811.1"/>
    <property type="match status" value="1"/>
</dbReference>
<evidence type="ECO:0000259" key="6">
    <source>
        <dbReference type="PROSITE" id="PS51006"/>
    </source>
</evidence>
<dbReference type="HAMAP" id="MF_00198">
    <property type="entry name" value="Spermidine_synth"/>
    <property type="match status" value="1"/>
</dbReference>
<feature type="domain" description="PABS" evidence="6">
    <location>
        <begin position="2"/>
        <end position="237"/>
    </location>
</feature>
<evidence type="ECO:0000256" key="5">
    <source>
        <dbReference type="PROSITE-ProRule" id="PRU00354"/>
    </source>
</evidence>
<dbReference type="InterPro" id="IPR037163">
    <property type="entry name" value="Spermidine_synt_N_sf"/>
</dbReference>
<dbReference type="GO" id="GO:0004766">
    <property type="term" value="F:spermidine synthase activity"/>
    <property type="evidence" value="ECO:0007669"/>
    <property type="project" value="UniProtKB-UniRule"/>
</dbReference>
<dbReference type="NCBIfam" id="TIGR00417">
    <property type="entry name" value="speE"/>
    <property type="match status" value="1"/>
</dbReference>
<dbReference type="PROSITE" id="PS51006">
    <property type="entry name" value="PABS_2"/>
    <property type="match status" value="1"/>
</dbReference>
<feature type="binding site" evidence="4">
    <location>
        <position position="162"/>
    </location>
    <ligand>
        <name>S-methyl-5'-thioadenosine</name>
        <dbReference type="ChEBI" id="CHEBI:17509"/>
    </ligand>
</feature>
<dbReference type="InterPro" id="IPR001045">
    <property type="entry name" value="Spermi_synthase"/>
</dbReference>